<keyword evidence="2 8" id="KW-0808">Transferase</keyword>
<dbReference type="Gene3D" id="3.40.50.300">
    <property type="entry name" value="P-loop containing nucleotide triphosphate hydrolases"/>
    <property type="match status" value="1"/>
</dbReference>
<keyword evidence="5 8" id="KW-0418">Kinase</keyword>
<evidence type="ECO:0000256" key="6">
    <source>
        <dbReference type="ARBA" id="ARBA00022840"/>
    </source>
</evidence>
<dbReference type="OrthoDB" id="9774907at2"/>
<dbReference type="GO" id="GO:0005524">
    <property type="term" value="F:ATP binding"/>
    <property type="evidence" value="ECO:0007669"/>
    <property type="project" value="UniProtKB-UniRule"/>
</dbReference>
<keyword evidence="11" id="KW-1185">Reference proteome</keyword>
<dbReference type="AlphaFoldDB" id="A0A5C5WA30"/>
<evidence type="ECO:0000256" key="5">
    <source>
        <dbReference type="ARBA" id="ARBA00022777"/>
    </source>
</evidence>
<accession>A0A5C5WA30</accession>
<organism evidence="10 11">
    <name type="scientific">Botrimarina hoheduenensis</name>
    <dbReference type="NCBI Taxonomy" id="2528000"/>
    <lineage>
        <taxon>Bacteria</taxon>
        <taxon>Pseudomonadati</taxon>
        <taxon>Planctomycetota</taxon>
        <taxon>Planctomycetia</taxon>
        <taxon>Pirellulales</taxon>
        <taxon>Lacipirellulaceae</taxon>
        <taxon>Botrimarina</taxon>
    </lineage>
</organism>
<dbReference type="InterPro" id="IPR027417">
    <property type="entry name" value="P-loop_NTPase"/>
</dbReference>
<comment type="caution">
    <text evidence="10">The sequence shown here is derived from an EMBL/GenBank/DDBJ whole genome shotgun (WGS) entry which is preliminary data.</text>
</comment>
<dbReference type="EMBL" id="SJPH01000002">
    <property type="protein sequence ID" value="TWT47510.1"/>
    <property type="molecule type" value="Genomic_DNA"/>
</dbReference>
<comment type="similarity">
    <text evidence="1 8">Belongs to the thymidylate kinase family.</text>
</comment>
<evidence type="ECO:0000313" key="10">
    <source>
        <dbReference type="EMBL" id="TWT47510.1"/>
    </source>
</evidence>
<comment type="function">
    <text evidence="8">Phosphorylation of dTMP to form dTDP in both de novo and salvage pathways of dTTP synthesis.</text>
</comment>
<dbReference type="Proteomes" id="UP000318995">
    <property type="component" value="Unassembled WGS sequence"/>
</dbReference>
<keyword evidence="6 8" id="KW-0067">ATP-binding</keyword>
<evidence type="ECO:0000256" key="1">
    <source>
        <dbReference type="ARBA" id="ARBA00009776"/>
    </source>
</evidence>
<dbReference type="GO" id="GO:0006233">
    <property type="term" value="P:dTDP biosynthetic process"/>
    <property type="evidence" value="ECO:0007669"/>
    <property type="project" value="InterPro"/>
</dbReference>
<feature type="domain" description="Thymidylate kinase-like" evidence="9">
    <location>
        <begin position="5"/>
        <end position="190"/>
    </location>
</feature>
<proteinExistence type="inferred from homology"/>
<evidence type="ECO:0000256" key="3">
    <source>
        <dbReference type="ARBA" id="ARBA00022727"/>
    </source>
</evidence>
<feature type="binding site" evidence="8">
    <location>
        <begin position="7"/>
        <end position="14"/>
    </location>
    <ligand>
        <name>ATP</name>
        <dbReference type="ChEBI" id="CHEBI:30616"/>
    </ligand>
</feature>
<dbReference type="RefSeq" id="WP_146572182.1">
    <property type="nucleotide sequence ID" value="NZ_SJPH01000002.1"/>
</dbReference>
<dbReference type="GO" id="GO:0006227">
    <property type="term" value="P:dUDP biosynthetic process"/>
    <property type="evidence" value="ECO:0007669"/>
    <property type="project" value="TreeGrafter"/>
</dbReference>
<evidence type="ECO:0000256" key="4">
    <source>
        <dbReference type="ARBA" id="ARBA00022741"/>
    </source>
</evidence>
<dbReference type="Pfam" id="PF02223">
    <property type="entry name" value="Thymidylate_kin"/>
    <property type="match status" value="1"/>
</dbReference>
<keyword evidence="3 8" id="KW-0545">Nucleotide biosynthesis</keyword>
<dbReference type="GO" id="GO:0005829">
    <property type="term" value="C:cytosol"/>
    <property type="evidence" value="ECO:0007669"/>
    <property type="project" value="TreeGrafter"/>
</dbReference>
<name>A0A5C5WA30_9BACT</name>
<evidence type="ECO:0000313" key="11">
    <source>
        <dbReference type="Proteomes" id="UP000318995"/>
    </source>
</evidence>
<keyword evidence="4 8" id="KW-0547">Nucleotide-binding</keyword>
<dbReference type="CDD" id="cd01672">
    <property type="entry name" value="TMPK"/>
    <property type="match status" value="1"/>
</dbReference>
<sequence length="206" mass="22278">MFFSFDGIDGVGKTTQIERFVGWLRATGREVVTCRDPGSTPLGEKLRGVLLHSGPELLIGPTAEMLLYMAARSQLVEECIRPALERGATVVSDRFLLANLVYQSHAGGLDRDAVGAVGTVATHGLLPDTVFVLDLDPAMATARRQGPDDRMEARGDSYRERVRQGFIAEARRDSRIVMIDAAGSVDEVEALVRDAAVSRHAELAAS</sequence>
<dbReference type="InterPro" id="IPR018094">
    <property type="entry name" value="Thymidylate_kinase"/>
</dbReference>
<dbReference type="SUPFAM" id="SSF52540">
    <property type="entry name" value="P-loop containing nucleoside triphosphate hydrolases"/>
    <property type="match status" value="1"/>
</dbReference>
<evidence type="ECO:0000259" key="9">
    <source>
        <dbReference type="Pfam" id="PF02223"/>
    </source>
</evidence>
<dbReference type="PANTHER" id="PTHR10344:SF4">
    <property type="entry name" value="UMP-CMP KINASE 2, MITOCHONDRIAL"/>
    <property type="match status" value="1"/>
</dbReference>
<reference evidence="10 11" key="1">
    <citation type="submission" date="2019-02" db="EMBL/GenBank/DDBJ databases">
        <title>Deep-cultivation of Planctomycetes and their phenomic and genomic characterization uncovers novel biology.</title>
        <authorList>
            <person name="Wiegand S."/>
            <person name="Jogler M."/>
            <person name="Boedeker C."/>
            <person name="Pinto D."/>
            <person name="Vollmers J."/>
            <person name="Rivas-Marin E."/>
            <person name="Kohn T."/>
            <person name="Peeters S.H."/>
            <person name="Heuer A."/>
            <person name="Rast P."/>
            <person name="Oberbeckmann S."/>
            <person name="Bunk B."/>
            <person name="Jeske O."/>
            <person name="Meyerdierks A."/>
            <person name="Storesund J.E."/>
            <person name="Kallscheuer N."/>
            <person name="Luecker S."/>
            <person name="Lage O.M."/>
            <person name="Pohl T."/>
            <person name="Merkel B.J."/>
            <person name="Hornburger P."/>
            <person name="Mueller R.-W."/>
            <person name="Bruemmer F."/>
            <person name="Labrenz M."/>
            <person name="Spormann A.M."/>
            <person name="Op Den Camp H."/>
            <person name="Overmann J."/>
            <person name="Amann R."/>
            <person name="Jetten M.S.M."/>
            <person name="Mascher T."/>
            <person name="Medema M.H."/>
            <person name="Devos D.P."/>
            <person name="Kaster A.-K."/>
            <person name="Ovreas L."/>
            <person name="Rohde M."/>
            <person name="Galperin M.Y."/>
            <person name="Jogler C."/>
        </authorList>
    </citation>
    <scope>NUCLEOTIDE SEQUENCE [LARGE SCALE GENOMIC DNA]</scope>
    <source>
        <strain evidence="10 11">Pla111</strain>
    </source>
</reference>
<gene>
    <name evidence="8 10" type="primary">tmk</name>
    <name evidence="10" type="ORF">Pla111_11240</name>
</gene>
<dbReference type="GO" id="GO:0006235">
    <property type="term" value="P:dTTP biosynthetic process"/>
    <property type="evidence" value="ECO:0007669"/>
    <property type="project" value="UniProtKB-UniRule"/>
</dbReference>
<dbReference type="EC" id="2.7.4.9" evidence="8"/>
<evidence type="ECO:0000256" key="2">
    <source>
        <dbReference type="ARBA" id="ARBA00022679"/>
    </source>
</evidence>
<comment type="catalytic activity">
    <reaction evidence="7 8">
        <text>dTMP + ATP = dTDP + ADP</text>
        <dbReference type="Rhea" id="RHEA:13517"/>
        <dbReference type="ChEBI" id="CHEBI:30616"/>
        <dbReference type="ChEBI" id="CHEBI:58369"/>
        <dbReference type="ChEBI" id="CHEBI:63528"/>
        <dbReference type="ChEBI" id="CHEBI:456216"/>
        <dbReference type="EC" id="2.7.4.9"/>
    </reaction>
</comment>
<evidence type="ECO:0000256" key="8">
    <source>
        <dbReference type="HAMAP-Rule" id="MF_00165"/>
    </source>
</evidence>
<dbReference type="GO" id="GO:0004798">
    <property type="term" value="F:dTMP kinase activity"/>
    <property type="evidence" value="ECO:0007669"/>
    <property type="project" value="UniProtKB-UniRule"/>
</dbReference>
<dbReference type="PANTHER" id="PTHR10344">
    <property type="entry name" value="THYMIDYLATE KINASE"/>
    <property type="match status" value="1"/>
</dbReference>
<evidence type="ECO:0000256" key="7">
    <source>
        <dbReference type="ARBA" id="ARBA00048743"/>
    </source>
</evidence>
<protein>
    <recommendedName>
        <fullName evidence="8">Thymidylate kinase</fullName>
        <ecNumber evidence="8">2.7.4.9</ecNumber>
    </recommendedName>
    <alternativeName>
        <fullName evidence="8">dTMP kinase</fullName>
    </alternativeName>
</protein>
<dbReference type="NCBIfam" id="TIGR00041">
    <property type="entry name" value="DTMP_kinase"/>
    <property type="match status" value="1"/>
</dbReference>
<dbReference type="HAMAP" id="MF_00165">
    <property type="entry name" value="Thymidylate_kinase"/>
    <property type="match status" value="1"/>
</dbReference>
<dbReference type="InterPro" id="IPR039430">
    <property type="entry name" value="Thymidylate_kin-like_dom"/>
</dbReference>